<dbReference type="EMBL" id="AP022567">
    <property type="protein sequence ID" value="BBX33810.1"/>
    <property type="molecule type" value="Genomic_DNA"/>
</dbReference>
<sequence length="352" mass="39239">MEEMAMSIPTADISSRRNGKTPEPELPQQVRSDEERHGPRSGLPPEWSHSAPWRQTVQRRRITLMNEVARLQRCGAPSAACSYLVDDLLEDANRASLAKVTLRKWWWGTEIERAWARLREVEERIVELARDEDLPVYAAHAAHLGQTYLGKTDSRVTRLRVLRRHAAQPDTTPQADELRRSIIAVLWAAHDIADCVDREARYLRNRLLIASGFCVLFAIVMVCMQSRLESVKFIEHANGWKESSWSYLGIVMLFGAVGSLFTTIPAVSRIPSNFGPFNLPLQQGLLKIAFGPLAAVTGLGALMFVPAKLPDSLSAILLLAVIFGAGQHAVTRYVDQRAEEILTAAAPSTSRK</sequence>
<feature type="transmembrane region" description="Helical" evidence="2">
    <location>
        <begin position="288"/>
        <end position="307"/>
    </location>
</feature>
<feature type="transmembrane region" description="Helical" evidence="2">
    <location>
        <begin position="313"/>
        <end position="330"/>
    </location>
</feature>
<accession>A0ABM7HTB3</accession>
<evidence type="ECO:0000313" key="3">
    <source>
        <dbReference type="EMBL" id="BBX33810.1"/>
    </source>
</evidence>
<evidence type="ECO:0000256" key="2">
    <source>
        <dbReference type="SAM" id="Phobius"/>
    </source>
</evidence>
<reference evidence="3 4" key="1">
    <citation type="journal article" date="2019" name="Emerg. Microbes Infect.">
        <title>Comprehensive subspecies identification of 175 nontuberculous mycobacteria species based on 7547 genomic profiles.</title>
        <authorList>
            <person name="Matsumoto Y."/>
            <person name="Kinjo T."/>
            <person name="Motooka D."/>
            <person name="Nabeya D."/>
            <person name="Jung N."/>
            <person name="Uechi K."/>
            <person name="Horii T."/>
            <person name="Iida T."/>
            <person name="Fujita J."/>
            <person name="Nakamura S."/>
        </authorList>
    </citation>
    <scope>NUCLEOTIDE SEQUENCE [LARGE SCALE GENOMIC DNA]</scope>
    <source>
        <strain evidence="3 4">JCM 12375</strain>
    </source>
</reference>
<keyword evidence="2" id="KW-0812">Transmembrane</keyword>
<evidence type="ECO:0000256" key="1">
    <source>
        <dbReference type="SAM" id="MobiDB-lite"/>
    </source>
</evidence>
<gene>
    <name evidence="3" type="ORF">MMAGJ_30920</name>
</gene>
<keyword evidence="4" id="KW-1185">Reference proteome</keyword>
<organism evidence="3 4">
    <name type="scientific">Mycolicibacterium mageritense</name>
    <name type="common">Mycobacterium mageritense</name>
    <dbReference type="NCBI Taxonomy" id="53462"/>
    <lineage>
        <taxon>Bacteria</taxon>
        <taxon>Bacillati</taxon>
        <taxon>Actinomycetota</taxon>
        <taxon>Actinomycetes</taxon>
        <taxon>Mycobacteriales</taxon>
        <taxon>Mycobacteriaceae</taxon>
        <taxon>Mycolicibacterium</taxon>
    </lineage>
</organism>
<evidence type="ECO:0000313" key="4">
    <source>
        <dbReference type="Proteomes" id="UP000465622"/>
    </source>
</evidence>
<protein>
    <submittedName>
        <fullName evidence="3">Uncharacterized protein</fullName>
    </submittedName>
</protein>
<feature type="transmembrane region" description="Helical" evidence="2">
    <location>
        <begin position="247"/>
        <end position="267"/>
    </location>
</feature>
<dbReference type="Proteomes" id="UP000465622">
    <property type="component" value="Chromosome"/>
</dbReference>
<proteinExistence type="predicted"/>
<keyword evidence="2" id="KW-1133">Transmembrane helix</keyword>
<feature type="transmembrane region" description="Helical" evidence="2">
    <location>
        <begin position="207"/>
        <end position="227"/>
    </location>
</feature>
<keyword evidence="2" id="KW-0472">Membrane</keyword>
<feature type="region of interest" description="Disordered" evidence="1">
    <location>
        <begin position="1"/>
        <end position="50"/>
    </location>
</feature>
<name>A0ABM7HTB3_MYCME</name>